<dbReference type="Proteomes" id="UP000431901">
    <property type="component" value="Unassembled WGS sequence"/>
</dbReference>
<feature type="short sequence motif" description="DGA/G" evidence="4">
    <location>
        <begin position="184"/>
        <end position="186"/>
    </location>
</feature>
<feature type="short sequence motif" description="GXSXG" evidence="4">
    <location>
        <begin position="40"/>
        <end position="44"/>
    </location>
</feature>
<protein>
    <submittedName>
        <fullName evidence="6">Patatin-like phospholipase family protein</fullName>
    </submittedName>
</protein>
<accession>A0A6I4WA71</accession>
<dbReference type="RefSeq" id="WP_161103306.1">
    <property type="nucleotide sequence ID" value="NZ_JBHLYI010000010.1"/>
</dbReference>
<dbReference type="InterPro" id="IPR050301">
    <property type="entry name" value="NTE"/>
</dbReference>
<feature type="short sequence motif" description="GXGXXG" evidence="4">
    <location>
        <begin position="9"/>
        <end position="14"/>
    </location>
</feature>
<evidence type="ECO:0000313" key="6">
    <source>
        <dbReference type="EMBL" id="MXQ65175.1"/>
    </source>
</evidence>
<dbReference type="AlphaFoldDB" id="A0A6I4WA71"/>
<dbReference type="EMBL" id="WUTW01000002">
    <property type="protein sequence ID" value="MXQ65175.1"/>
    <property type="molecule type" value="Genomic_DNA"/>
</dbReference>
<keyword evidence="2 4" id="KW-0442">Lipid degradation</keyword>
<dbReference type="PANTHER" id="PTHR14226">
    <property type="entry name" value="NEUROPATHY TARGET ESTERASE/SWISS CHEESE D.MELANOGASTER"/>
    <property type="match status" value="1"/>
</dbReference>
<keyword evidence="1 4" id="KW-0378">Hydrolase</keyword>
<organism evidence="6 7">
    <name type="scientific">Actinomadura rayongensis</name>
    <dbReference type="NCBI Taxonomy" id="1429076"/>
    <lineage>
        <taxon>Bacteria</taxon>
        <taxon>Bacillati</taxon>
        <taxon>Actinomycetota</taxon>
        <taxon>Actinomycetes</taxon>
        <taxon>Streptosporangiales</taxon>
        <taxon>Thermomonosporaceae</taxon>
        <taxon>Actinomadura</taxon>
    </lineage>
</organism>
<dbReference type="Pfam" id="PF01734">
    <property type="entry name" value="Patatin"/>
    <property type="match status" value="1"/>
</dbReference>
<feature type="active site" description="Proton acceptor" evidence="4">
    <location>
        <position position="184"/>
    </location>
</feature>
<keyword evidence="3 4" id="KW-0443">Lipid metabolism</keyword>
<dbReference type="PANTHER" id="PTHR14226:SF57">
    <property type="entry name" value="BLR7027 PROTEIN"/>
    <property type="match status" value="1"/>
</dbReference>
<evidence type="ECO:0000256" key="2">
    <source>
        <dbReference type="ARBA" id="ARBA00022963"/>
    </source>
</evidence>
<keyword evidence="7" id="KW-1185">Reference proteome</keyword>
<proteinExistence type="predicted"/>
<dbReference type="OrthoDB" id="2339873at2"/>
<dbReference type="InterPro" id="IPR002641">
    <property type="entry name" value="PNPLA_dom"/>
</dbReference>
<evidence type="ECO:0000259" key="5">
    <source>
        <dbReference type="PROSITE" id="PS51635"/>
    </source>
</evidence>
<name>A0A6I4WA71_9ACTN</name>
<feature type="domain" description="PNPLA" evidence="5">
    <location>
        <begin position="5"/>
        <end position="197"/>
    </location>
</feature>
<dbReference type="GO" id="GO:0016042">
    <property type="term" value="P:lipid catabolic process"/>
    <property type="evidence" value="ECO:0007669"/>
    <property type="project" value="UniProtKB-UniRule"/>
</dbReference>
<dbReference type="PROSITE" id="PS51635">
    <property type="entry name" value="PNPLA"/>
    <property type="match status" value="1"/>
</dbReference>
<gene>
    <name evidence="6" type="ORF">GQ466_14130</name>
</gene>
<evidence type="ECO:0000313" key="7">
    <source>
        <dbReference type="Proteomes" id="UP000431901"/>
    </source>
</evidence>
<sequence>MGRALVLGGGGIAGIAWEAGLIDGFRRAGTDLGDADLIVGTSAGAAVGAFLAHGADFSTLLADVAADPRETGAADFDPGLLLAIFEALTDAATNGVEGRRRAGVLALQADTAASDERLDAVAEHLPSPEWPATPLLLTAVEVDSGAFTVWRAGGAATLEQAVRSSCALPGVFRPVEIAGRRYMDGGVYSACSADLAAGHDRVVVLEPMAHMTRRDVLARELATLGSARIATVGPDAETAELFAIDLLNPKLWTTAYATGLRQAAAHAAEIADVWTA</sequence>
<reference evidence="6 7" key="1">
    <citation type="submission" date="2019-12" db="EMBL/GenBank/DDBJ databases">
        <title>Nocardia macrotermitis sp. nov. and Nocardia aurantia sp. nov., isolated from the gut of the fungus growing-termite Macrotermes natalensis.</title>
        <authorList>
            <person name="Christine B."/>
            <person name="Rene B."/>
        </authorList>
    </citation>
    <scope>NUCLEOTIDE SEQUENCE [LARGE SCALE GENOMIC DNA]</scope>
    <source>
        <strain evidence="6 7">DSM 102126</strain>
    </source>
</reference>
<evidence type="ECO:0000256" key="4">
    <source>
        <dbReference type="PROSITE-ProRule" id="PRU01161"/>
    </source>
</evidence>
<dbReference type="SUPFAM" id="SSF52151">
    <property type="entry name" value="FabD/lysophospholipase-like"/>
    <property type="match status" value="1"/>
</dbReference>
<evidence type="ECO:0000256" key="3">
    <source>
        <dbReference type="ARBA" id="ARBA00023098"/>
    </source>
</evidence>
<comment type="caution">
    <text evidence="6">The sequence shown here is derived from an EMBL/GenBank/DDBJ whole genome shotgun (WGS) entry which is preliminary data.</text>
</comment>
<dbReference type="InterPro" id="IPR016035">
    <property type="entry name" value="Acyl_Trfase/lysoPLipase"/>
</dbReference>
<feature type="active site" description="Nucleophile" evidence="4">
    <location>
        <position position="42"/>
    </location>
</feature>
<evidence type="ECO:0000256" key="1">
    <source>
        <dbReference type="ARBA" id="ARBA00022801"/>
    </source>
</evidence>
<dbReference type="GO" id="GO:0016787">
    <property type="term" value="F:hydrolase activity"/>
    <property type="evidence" value="ECO:0007669"/>
    <property type="project" value="UniProtKB-UniRule"/>
</dbReference>
<dbReference type="Gene3D" id="3.40.1090.10">
    <property type="entry name" value="Cytosolic phospholipase A2 catalytic domain"/>
    <property type="match status" value="2"/>
</dbReference>